<feature type="compositionally biased region" description="Low complexity" evidence="1">
    <location>
        <begin position="228"/>
        <end position="242"/>
    </location>
</feature>
<evidence type="ECO:0000256" key="2">
    <source>
        <dbReference type="SAM" id="Phobius"/>
    </source>
</evidence>
<protein>
    <submittedName>
        <fullName evidence="4">PspC domain-containing protein</fullName>
    </submittedName>
</protein>
<evidence type="ECO:0000313" key="4">
    <source>
        <dbReference type="EMBL" id="OXM99611.1"/>
    </source>
</evidence>
<feature type="transmembrane region" description="Helical" evidence="2">
    <location>
        <begin position="328"/>
        <end position="348"/>
    </location>
</feature>
<accession>A0A229VVH9</accession>
<feature type="transmembrane region" description="Helical" evidence="2">
    <location>
        <begin position="355"/>
        <end position="374"/>
    </location>
</feature>
<reference evidence="4 5" key="1">
    <citation type="submission" date="2017-05" db="EMBL/GenBank/DDBJ databases">
        <title>Bifidobacterium vansinderenii sp. nov.</title>
        <authorList>
            <person name="Lugli G.A."/>
            <person name="Duranti S."/>
            <person name="Mangifesta M."/>
        </authorList>
    </citation>
    <scope>NUCLEOTIDE SEQUENCE [LARGE SCALE GENOMIC DNA]</scope>
    <source>
        <strain evidence="4 5">Tam10B</strain>
    </source>
</reference>
<feature type="compositionally biased region" description="Low complexity" evidence="1">
    <location>
        <begin position="45"/>
        <end position="58"/>
    </location>
</feature>
<dbReference type="Pfam" id="PF04024">
    <property type="entry name" value="PspC"/>
    <property type="match status" value="1"/>
</dbReference>
<feature type="transmembrane region" description="Helical" evidence="2">
    <location>
        <begin position="171"/>
        <end position="204"/>
    </location>
</feature>
<evidence type="ECO:0000259" key="3">
    <source>
        <dbReference type="Pfam" id="PF04024"/>
    </source>
</evidence>
<gene>
    <name evidence="4" type="ORF">Tam10B_2155</name>
</gene>
<feature type="domain" description="Phage shock protein PspC N-terminal" evidence="3">
    <location>
        <begin position="93"/>
        <end position="147"/>
    </location>
</feature>
<keyword evidence="2" id="KW-0812">Transmembrane</keyword>
<organism evidence="4 5">
    <name type="scientific">Bifidobacterium vansinderenii</name>
    <dbReference type="NCBI Taxonomy" id="1984871"/>
    <lineage>
        <taxon>Bacteria</taxon>
        <taxon>Bacillati</taxon>
        <taxon>Actinomycetota</taxon>
        <taxon>Actinomycetes</taxon>
        <taxon>Bifidobacteriales</taxon>
        <taxon>Bifidobacteriaceae</taxon>
        <taxon>Bifidobacterium</taxon>
    </lineage>
</organism>
<sequence>MTSGNPNNPFGSGQQPGPYNDPASQGGANAQGNPNPYAGTDPYGQFNQQDPNQTDPNQAGPNQWGQTPNQPGQSAPNQPAGSRFFNWIRSLGLRRSTDRWIGGVSGAIANRLGWDPLIIRIIWFAFFCAAGFGALLYGLAWFLLPDERDGTIIAEEALVHGRFPAPFWMSILFMIIGCPGSVFAVPFISIPLFVALIVAAILLYNRDKNGGNNQPEANNGNGFGGSNGPAPTNPTTPAGGNAMPNTNPNVNPAGPNFTGAAPQQPGPAPYFGPVRPQPVQPSVVYRRKPAGPVVVGIVSGLILLSLAGLIALMAFGRHYELPTAVTMVSVWILAVTFLLGLVTIIVGFTGRKSGGLIPLTIVALIASMCAYVALPGANYMTGATYGTEVTFTDRTYHAADLDMLQTTGLDAAFSSVELDLSDWGSVYPGSACPTGDLGLDLAFSDLEIELPSGCKVVSNIDSTFSSTISNDGALTTLDDSGSSSALVLTGDSVFSNVSLDMSHSGFHGHGYDD</sequence>
<dbReference type="EMBL" id="NEWD01000037">
    <property type="protein sequence ID" value="OXM99611.1"/>
    <property type="molecule type" value="Genomic_DNA"/>
</dbReference>
<feature type="compositionally biased region" description="Polar residues" evidence="1">
    <location>
        <begin position="59"/>
        <end position="79"/>
    </location>
</feature>
<feature type="transmembrane region" description="Helical" evidence="2">
    <location>
        <begin position="293"/>
        <end position="316"/>
    </location>
</feature>
<keyword evidence="5" id="KW-1185">Reference proteome</keyword>
<keyword evidence="2" id="KW-0472">Membrane</keyword>
<feature type="compositionally biased region" description="Polar residues" evidence="1">
    <location>
        <begin position="1"/>
        <end position="34"/>
    </location>
</feature>
<dbReference type="AlphaFoldDB" id="A0A229VVH9"/>
<feature type="transmembrane region" description="Helical" evidence="2">
    <location>
        <begin position="121"/>
        <end position="144"/>
    </location>
</feature>
<name>A0A229VVH9_9BIFI</name>
<proteinExistence type="predicted"/>
<feature type="region of interest" description="Disordered" evidence="1">
    <location>
        <begin position="213"/>
        <end position="262"/>
    </location>
</feature>
<evidence type="ECO:0000313" key="5">
    <source>
        <dbReference type="Proteomes" id="UP000215433"/>
    </source>
</evidence>
<feature type="region of interest" description="Disordered" evidence="1">
    <location>
        <begin position="1"/>
        <end position="79"/>
    </location>
</feature>
<comment type="caution">
    <text evidence="4">The sequence shown here is derived from an EMBL/GenBank/DDBJ whole genome shotgun (WGS) entry which is preliminary data.</text>
</comment>
<evidence type="ECO:0000256" key="1">
    <source>
        <dbReference type="SAM" id="MobiDB-lite"/>
    </source>
</evidence>
<dbReference type="Proteomes" id="UP000215433">
    <property type="component" value="Unassembled WGS sequence"/>
</dbReference>
<keyword evidence="2" id="KW-1133">Transmembrane helix</keyword>
<dbReference type="InterPro" id="IPR007168">
    <property type="entry name" value="Phageshock_PspC_N"/>
</dbReference>